<evidence type="ECO:0000256" key="3">
    <source>
        <dbReference type="ARBA" id="ARBA00022452"/>
    </source>
</evidence>
<evidence type="ECO:0000256" key="1">
    <source>
        <dbReference type="ARBA" id="ARBA00004571"/>
    </source>
</evidence>
<evidence type="ECO:0000313" key="15">
    <source>
        <dbReference type="Proteomes" id="UP000676386"/>
    </source>
</evidence>
<evidence type="ECO:0000256" key="4">
    <source>
        <dbReference type="ARBA" id="ARBA00022692"/>
    </source>
</evidence>
<keyword evidence="8 14" id="KW-0675">Receptor</keyword>
<evidence type="ECO:0000256" key="11">
    <source>
        <dbReference type="RuleBase" id="RU003357"/>
    </source>
</evidence>
<keyword evidence="3 10" id="KW-1134">Transmembrane beta strand</keyword>
<organism evidence="14 15">
    <name type="scientific">Chitinophaga hostae</name>
    <dbReference type="NCBI Taxonomy" id="2831022"/>
    <lineage>
        <taxon>Bacteria</taxon>
        <taxon>Pseudomonadati</taxon>
        <taxon>Bacteroidota</taxon>
        <taxon>Chitinophagia</taxon>
        <taxon>Chitinophagales</taxon>
        <taxon>Chitinophagaceae</taxon>
        <taxon>Chitinophaga</taxon>
    </lineage>
</organism>
<dbReference type="Proteomes" id="UP000676386">
    <property type="component" value="Unassembled WGS sequence"/>
</dbReference>
<dbReference type="RefSeq" id="WP_211975836.1">
    <property type="nucleotide sequence ID" value="NZ_CBFHAM010000002.1"/>
</dbReference>
<dbReference type="SUPFAM" id="SSF56935">
    <property type="entry name" value="Porins"/>
    <property type="match status" value="1"/>
</dbReference>
<dbReference type="InterPro" id="IPR000531">
    <property type="entry name" value="Beta-barrel_TonB"/>
</dbReference>
<keyword evidence="7 10" id="KW-0472">Membrane</keyword>
<dbReference type="Gene3D" id="2.40.170.20">
    <property type="entry name" value="TonB-dependent receptor, beta-barrel domain"/>
    <property type="match status" value="1"/>
</dbReference>
<evidence type="ECO:0000256" key="5">
    <source>
        <dbReference type="ARBA" id="ARBA00022729"/>
    </source>
</evidence>
<dbReference type="PROSITE" id="PS52016">
    <property type="entry name" value="TONB_DEPENDENT_REC_3"/>
    <property type="match status" value="1"/>
</dbReference>
<accession>A0ABS5J6J2</accession>
<evidence type="ECO:0000313" key="14">
    <source>
        <dbReference type="EMBL" id="MBS0030700.1"/>
    </source>
</evidence>
<reference evidence="14 15" key="1">
    <citation type="submission" date="2021-04" db="EMBL/GenBank/DDBJ databases">
        <title>Chitinophaga sp. nov., isolated from the rhizosphere soil.</title>
        <authorList>
            <person name="He S."/>
        </authorList>
    </citation>
    <scope>NUCLEOTIDE SEQUENCE [LARGE SCALE GENOMIC DNA]</scope>
    <source>
        <strain evidence="14 15">2R12</strain>
    </source>
</reference>
<protein>
    <submittedName>
        <fullName evidence="14">TonB-dependent receptor</fullName>
    </submittedName>
</protein>
<feature type="domain" description="TonB-dependent receptor plug" evidence="13">
    <location>
        <begin position="51"/>
        <end position="159"/>
    </location>
</feature>
<evidence type="ECO:0000256" key="6">
    <source>
        <dbReference type="ARBA" id="ARBA00023077"/>
    </source>
</evidence>
<evidence type="ECO:0000259" key="13">
    <source>
        <dbReference type="Pfam" id="PF07715"/>
    </source>
</evidence>
<dbReference type="InterPro" id="IPR037066">
    <property type="entry name" value="Plug_dom_sf"/>
</dbReference>
<gene>
    <name evidence="14" type="ORF">KE626_25465</name>
</gene>
<comment type="similarity">
    <text evidence="10 11">Belongs to the TonB-dependent receptor family.</text>
</comment>
<keyword evidence="5" id="KW-0732">Signal</keyword>
<dbReference type="PANTHER" id="PTHR30069">
    <property type="entry name" value="TONB-DEPENDENT OUTER MEMBRANE RECEPTOR"/>
    <property type="match status" value="1"/>
</dbReference>
<dbReference type="Pfam" id="PF00593">
    <property type="entry name" value="TonB_dep_Rec_b-barrel"/>
    <property type="match status" value="1"/>
</dbReference>
<dbReference type="Gene3D" id="2.170.130.10">
    <property type="entry name" value="TonB-dependent receptor, plug domain"/>
    <property type="match status" value="1"/>
</dbReference>
<keyword evidence="9 10" id="KW-0998">Cell outer membrane</keyword>
<keyword evidence="2 10" id="KW-0813">Transport</keyword>
<keyword evidence="15" id="KW-1185">Reference proteome</keyword>
<sequence>MRIFFTLYICIVTVSLYGQDNLSRKNEGNDTLKTKNLDEVIVSASRMYEKLLESPVSVEKINRQYFNANAAPSFFDALQSIKGVQMIAPSMSFRVINTRGFTNTTNVRFAQLIDGMDIQSPHIGAPVGNALGPTDLDIETVEIVPGSASALYGMNTINGMANFFTKNPFNSEGISIQQKTGINHLNDAGTGAKLFSETTIRIAQVLSRQFAFKVNAALSKGYDWVADDHSDLNATANSSIGLTGATNPGMDPVNSYGNESSNRRTLPLQTKNYVVARTGYYEKEIADYSLQNIKADVGLYYKLKEDKNITYTYHVADFNTVYQRANRFRLQNYILQQHGLEYASPSIKAKAYINIENTGDSYNIRSMAENIDRSYKPDDKWFTDYTTSFNNATAQGVATEQALHTARLFADQGRPQPGTPAFNNSLDKLQHINNWDSGAALEVKASLLHAEAQVDLTERYLPVIKKKAGIELLTGVDTRTYLIKPDGNYFINPVPGKGEKNLIYKRYGGFLSVSKSLLDNKLKVGSVIRVDKNDYFDIKMHMRFSAVYSVSSDQHIRLSYQDGYRYPSIFEAFSNVNSGGVKRVGGLPVMSSGIFEHSWLKSSIDNFQASVNKDINTLGLTKNAAIEKNRNLLRKNDYTYLDPEHVKSLETGYKGFFDNRRLFVDIDFYYNKYSSFIAQVEMSVPNTGTLDSVPYALYDKKTQGRYRMWTNSKTTVYNYGVGARLKYDFNKGYTVDGNLSYAKLNKKSADDGLEDGFNTPKWASNISITNAHLFGNIGMGISYRWQDSYYWQSFLVNGDVPANSALDAQVGYLFPKLAFSIKVGATNLLNHYATSFLGGPQVGGFYYTTVTYGLK</sequence>
<proteinExistence type="inferred from homology"/>
<keyword evidence="6 11" id="KW-0798">TonB box</keyword>
<evidence type="ECO:0000256" key="10">
    <source>
        <dbReference type="PROSITE-ProRule" id="PRU01360"/>
    </source>
</evidence>
<keyword evidence="4 10" id="KW-0812">Transmembrane</keyword>
<evidence type="ECO:0000256" key="2">
    <source>
        <dbReference type="ARBA" id="ARBA00022448"/>
    </source>
</evidence>
<evidence type="ECO:0000256" key="7">
    <source>
        <dbReference type="ARBA" id="ARBA00023136"/>
    </source>
</evidence>
<comment type="caution">
    <text evidence="14">The sequence shown here is derived from an EMBL/GenBank/DDBJ whole genome shotgun (WGS) entry which is preliminary data.</text>
</comment>
<evidence type="ECO:0000256" key="9">
    <source>
        <dbReference type="ARBA" id="ARBA00023237"/>
    </source>
</evidence>
<dbReference type="InterPro" id="IPR036942">
    <property type="entry name" value="Beta-barrel_TonB_sf"/>
</dbReference>
<evidence type="ECO:0000256" key="8">
    <source>
        <dbReference type="ARBA" id="ARBA00023170"/>
    </source>
</evidence>
<dbReference type="Pfam" id="PF07715">
    <property type="entry name" value="Plug"/>
    <property type="match status" value="1"/>
</dbReference>
<evidence type="ECO:0000259" key="12">
    <source>
        <dbReference type="Pfam" id="PF00593"/>
    </source>
</evidence>
<dbReference type="PANTHER" id="PTHR30069:SF29">
    <property type="entry name" value="HEMOGLOBIN AND HEMOGLOBIN-HAPTOGLOBIN-BINDING PROTEIN 1-RELATED"/>
    <property type="match status" value="1"/>
</dbReference>
<comment type="subcellular location">
    <subcellularLocation>
        <location evidence="1 10">Cell outer membrane</location>
        <topology evidence="1 10">Multi-pass membrane protein</topology>
    </subcellularLocation>
</comment>
<dbReference type="EMBL" id="JAGTXB010000016">
    <property type="protein sequence ID" value="MBS0030700.1"/>
    <property type="molecule type" value="Genomic_DNA"/>
</dbReference>
<feature type="domain" description="TonB-dependent receptor-like beta-barrel" evidence="12">
    <location>
        <begin position="328"/>
        <end position="828"/>
    </location>
</feature>
<dbReference type="InterPro" id="IPR039426">
    <property type="entry name" value="TonB-dep_rcpt-like"/>
</dbReference>
<dbReference type="InterPro" id="IPR012910">
    <property type="entry name" value="Plug_dom"/>
</dbReference>
<name>A0ABS5J6J2_9BACT</name>